<feature type="compositionally biased region" description="Low complexity" evidence="1">
    <location>
        <begin position="760"/>
        <end position="769"/>
    </location>
</feature>
<feature type="compositionally biased region" description="Low complexity" evidence="1">
    <location>
        <begin position="709"/>
        <end position="724"/>
    </location>
</feature>
<dbReference type="AlphaFoldDB" id="A0A7T5VED2"/>
<evidence type="ECO:0000313" key="2">
    <source>
        <dbReference type="EMBL" id="QQG66385.1"/>
    </source>
</evidence>
<feature type="compositionally biased region" description="Polar residues" evidence="1">
    <location>
        <begin position="644"/>
        <end position="670"/>
    </location>
</feature>
<reference evidence="2 3" key="1">
    <citation type="submission" date="2020-05" db="EMBL/GenBank/DDBJ databases">
        <title>Complete genome of Desulfobulbus oligotrophicus.</title>
        <authorList>
            <person name="Podar M."/>
        </authorList>
    </citation>
    <scope>NUCLEOTIDE SEQUENCE [LARGE SCALE GENOMIC DNA]</scope>
    <source>
        <strain evidence="2 3">Prop6</strain>
    </source>
</reference>
<dbReference type="RefSeq" id="WP_199262504.1">
    <property type="nucleotide sequence ID" value="NZ_CP054140.1"/>
</dbReference>
<feature type="region of interest" description="Disordered" evidence="1">
    <location>
        <begin position="538"/>
        <end position="816"/>
    </location>
</feature>
<protein>
    <recommendedName>
        <fullName evidence="4">FecR protein domain-containing protein</fullName>
    </recommendedName>
</protein>
<dbReference type="InterPro" id="IPR046535">
    <property type="entry name" value="DUF6600"/>
</dbReference>
<dbReference type="Proteomes" id="UP000596092">
    <property type="component" value="Chromosome"/>
</dbReference>
<accession>A0A7T5VED2</accession>
<feature type="compositionally biased region" description="Polar residues" evidence="1">
    <location>
        <begin position="614"/>
        <end position="631"/>
    </location>
</feature>
<gene>
    <name evidence="2" type="ORF">HP555_11150</name>
</gene>
<dbReference type="Pfam" id="PF20245">
    <property type="entry name" value="DUF6600"/>
    <property type="match status" value="1"/>
</dbReference>
<dbReference type="KEGG" id="dog:HP555_11150"/>
<feature type="compositionally biased region" description="Polar residues" evidence="1">
    <location>
        <begin position="593"/>
        <end position="604"/>
    </location>
</feature>
<keyword evidence="3" id="KW-1185">Reference proteome</keyword>
<name>A0A7T5VED2_9BACT</name>
<evidence type="ECO:0008006" key="4">
    <source>
        <dbReference type="Google" id="ProtNLM"/>
    </source>
</evidence>
<feature type="compositionally biased region" description="Basic and acidic residues" evidence="1">
    <location>
        <begin position="558"/>
        <end position="570"/>
    </location>
</feature>
<evidence type="ECO:0000313" key="3">
    <source>
        <dbReference type="Proteomes" id="UP000596092"/>
    </source>
</evidence>
<evidence type="ECO:0000256" key="1">
    <source>
        <dbReference type="SAM" id="MobiDB-lite"/>
    </source>
</evidence>
<organism evidence="2 3">
    <name type="scientific">Desulfobulbus oligotrophicus</name>
    <dbReference type="NCBI Taxonomy" id="1909699"/>
    <lineage>
        <taxon>Bacteria</taxon>
        <taxon>Pseudomonadati</taxon>
        <taxon>Thermodesulfobacteriota</taxon>
        <taxon>Desulfobulbia</taxon>
        <taxon>Desulfobulbales</taxon>
        <taxon>Desulfobulbaceae</taxon>
        <taxon>Desulfobulbus</taxon>
    </lineage>
</organism>
<sequence length="816" mass="94290">MRTILYGFIHTLFVFMATLLVSGAVEAVTEPNDILVGRISFVEGKLLRYVTEDKDWVMTVQDAPFGLQDALYSGENSKAEFILPNRTWLRVGEYSQVQLLTLSDEVTAMDIASGTSRLYNKSRDVACKTTTPFGYVVAYGGSVFDLYVGDDSMEVIAIDGAVDVVAHATQEKYEVREGGPSLVVSNKVTRGNGMVDGVWDDWNEERDRLWSKRLHSNTSTSYLPEPLQDESYVLEENGRWERVYYEDDYHNMWRPTKVEPDWQPYTVGRWSLYYDDHCWIPNEPFGYLTHHYGSWVYINSFHAWYWLPPVRRVVISTPRFLPVFGWFPGRVGWIHRGHSIGWIPLAPHEVYYGHHPWGRRTVVFKRTAVPALNLSTYRYLDQAVIIPRDYFYRGNRYTPHLERNINRAVLINTYQPAVVINRTVMHNFDTDTRRFTLTDTRINRRPHNVVVDRIRNNQQFIRNTPPSNRGRITSELGQVTTGAPPMSTPPGNSPHLTGKLVPAQNATKPWSAYAAPKVYIKPQERQRSLFTRDGRNQQTIMPENRQHGQLTVPANNRSSERNITPDRADTSRPIPVSRTWSPSPSKPSPAVGSATTKPADSSQKQPKRHPAAGQQVQTGKSPQVQDNQRPTSSSASAPARHSLPESTTQPPQRSWSRQAGQPENVYQQPAEQIRRPVATSPQVQERRQTLQKPSTIRGEVRPSGNEVRQGQTSRHQMQRQQQPVQRHETVTNNQQQEMARRQQLEQQRQQQQETTRRQQLEQQRQQQQETTRRQQLEQQRQQQDMSRQQPEPQRQWEGRQPSQLQPQGRQRPHRER</sequence>
<feature type="region of interest" description="Disordered" evidence="1">
    <location>
        <begin position="478"/>
        <end position="499"/>
    </location>
</feature>
<proteinExistence type="predicted"/>
<feature type="compositionally biased region" description="Low complexity" evidence="1">
    <location>
        <begin position="744"/>
        <end position="753"/>
    </location>
</feature>
<feature type="compositionally biased region" description="Polar residues" evidence="1">
    <location>
        <begin position="538"/>
        <end position="557"/>
    </location>
</feature>
<dbReference type="EMBL" id="CP054140">
    <property type="protein sequence ID" value="QQG66385.1"/>
    <property type="molecule type" value="Genomic_DNA"/>
</dbReference>